<dbReference type="EMBL" id="QEAM01000056">
    <property type="protein sequence ID" value="TPX48244.1"/>
    <property type="molecule type" value="Genomic_DNA"/>
</dbReference>
<dbReference type="SMART" id="SM00360">
    <property type="entry name" value="RRM"/>
    <property type="match status" value="1"/>
</dbReference>
<dbReference type="InterPro" id="IPR000504">
    <property type="entry name" value="RRM_dom"/>
</dbReference>
<feature type="compositionally biased region" description="Basic residues" evidence="3">
    <location>
        <begin position="114"/>
        <end position="124"/>
    </location>
</feature>
<dbReference type="PANTHER" id="PTHR48029:SF1">
    <property type="entry name" value="NUCLEOLAR PROTEIN 8"/>
    <property type="match status" value="1"/>
</dbReference>
<dbReference type="SUPFAM" id="SSF54928">
    <property type="entry name" value="RNA-binding domain, RBD"/>
    <property type="match status" value="1"/>
</dbReference>
<evidence type="ECO:0000313" key="5">
    <source>
        <dbReference type="EMBL" id="TPX48244.1"/>
    </source>
</evidence>
<dbReference type="InterPro" id="IPR035979">
    <property type="entry name" value="RBD_domain_sf"/>
</dbReference>
<dbReference type="Pfam" id="PF00076">
    <property type="entry name" value="RRM_1"/>
    <property type="match status" value="1"/>
</dbReference>
<dbReference type="VEuPathDB" id="FungiDB:SeMB42_g00702"/>
<evidence type="ECO:0000256" key="2">
    <source>
        <dbReference type="PROSITE-ProRule" id="PRU00176"/>
    </source>
</evidence>
<evidence type="ECO:0000259" key="4">
    <source>
        <dbReference type="PROSITE" id="PS50102"/>
    </source>
</evidence>
<dbReference type="PROSITE" id="PS50102">
    <property type="entry name" value="RRM"/>
    <property type="match status" value="1"/>
</dbReference>
<sequence>MEQKKSCLLDLVERRLYINGLIPNTSAEDLEQFLTPFGEVKAVDVAKSQIQPSQCRGFAHISLLCTAKQLARCFHLYNGSKWKGTAVHLALAKPGFRKRLESERRSIAMSTAHLKSRVKKKHVRKPDEARSKALKRKSKFLHAPASNTPVTKLTWCLNDAEPVVSVSSVATKSDPSPPSHVQDKWDALLAIAAGL</sequence>
<organism evidence="6 7">
    <name type="scientific">Synchytrium endobioticum</name>
    <dbReference type="NCBI Taxonomy" id="286115"/>
    <lineage>
        <taxon>Eukaryota</taxon>
        <taxon>Fungi</taxon>
        <taxon>Fungi incertae sedis</taxon>
        <taxon>Chytridiomycota</taxon>
        <taxon>Chytridiomycota incertae sedis</taxon>
        <taxon>Chytridiomycetes</taxon>
        <taxon>Synchytriales</taxon>
        <taxon>Synchytriaceae</taxon>
        <taxon>Synchytrium</taxon>
    </lineage>
</organism>
<evidence type="ECO:0000256" key="1">
    <source>
        <dbReference type="ARBA" id="ARBA00022884"/>
    </source>
</evidence>
<dbReference type="AlphaFoldDB" id="A0A507DPT0"/>
<name>A0A507DPT0_9FUNG</name>
<protein>
    <recommendedName>
        <fullName evidence="4">RRM domain-containing protein</fullName>
    </recommendedName>
</protein>
<comment type="caution">
    <text evidence="6">The sequence shown here is derived from an EMBL/GenBank/DDBJ whole genome shotgun (WGS) entry which is preliminary data.</text>
</comment>
<reference evidence="7 8" key="1">
    <citation type="journal article" date="2019" name="Sci. Rep.">
        <title>Comparative genomics of chytrid fungi reveal insights into the obligate biotrophic and pathogenic lifestyle of Synchytrium endobioticum.</title>
        <authorList>
            <person name="van de Vossenberg B.T.L.H."/>
            <person name="Warris S."/>
            <person name="Nguyen H.D.T."/>
            <person name="van Gent-Pelzer M.P.E."/>
            <person name="Joly D.L."/>
            <person name="van de Geest H.C."/>
            <person name="Bonants P.J.M."/>
            <person name="Smith D.S."/>
            <person name="Levesque C.A."/>
            <person name="van der Lee T.A.J."/>
        </authorList>
    </citation>
    <scope>NUCLEOTIDE SEQUENCE [LARGE SCALE GENOMIC DNA]</scope>
    <source>
        <strain evidence="5 8">LEV6574</strain>
        <strain evidence="6 7">MB42</strain>
    </source>
</reference>
<dbReference type="OrthoDB" id="21643at2759"/>
<dbReference type="Proteomes" id="UP000320475">
    <property type="component" value="Unassembled WGS sequence"/>
</dbReference>
<gene>
    <name evidence="5" type="ORF">SeLEV6574_g02134</name>
    <name evidence="6" type="ORF">SeMB42_g00702</name>
</gene>
<feature type="region of interest" description="Disordered" evidence="3">
    <location>
        <begin position="114"/>
        <end position="140"/>
    </location>
</feature>
<evidence type="ECO:0000256" key="3">
    <source>
        <dbReference type="SAM" id="MobiDB-lite"/>
    </source>
</evidence>
<feature type="domain" description="RRM" evidence="4">
    <location>
        <begin position="14"/>
        <end position="94"/>
    </location>
</feature>
<dbReference type="InterPro" id="IPR012677">
    <property type="entry name" value="Nucleotide-bd_a/b_plait_sf"/>
</dbReference>
<evidence type="ECO:0000313" key="8">
    <source>
        <dbReference type="Proteomes" id="UP000320475"/>
    </source>
</evidence>
<keyword evidence="1 2" id="KW-0694">RNA-binding</keyword>
<dbReference type="STRING" id="286115.A0A507DPT0"/>
<keyword evidence="7" id="KW-1185">Reference proteome</keyword>
<accession>A0A507DPT0</accession>
<dbReference type="Proteomes" id="UP000317494">
    <property type="component" value="Unassembled WGS sequence"/>
</dbReference>
<dbReference type="PANTHER" id="PTHR48029">
    <property type="entry name" value="NUCLEOLAR PROTEIN 8"/>
    <property type="match status" value="1"/>
</dbReference>
<proteinExistence type="predicted"/>
<evidence type="ECO:0000313" key="6">
    <source>
        <dbReference type="EMBL" id="TPX53603.1"/>
    </source>
</evidence>
<evidence type="ECO:0000313" key="7">
    <source>
        <dbReference type="Proteomes" id="UP000317494"/>
    </source>
</evidence>
<dbReference type="GO" id="GO:0003723">
    <property type="term" value="F:RNA binding"/>
    <property type="evidence" value="ECO:0007669"/>
    <property type="project" value="UniProtKB-UniRule"/>
</dbReference>
<dbReference type="Gene3D" id="3.30.70.330">
    <property type="match status" value="1"/>
</dbReference>
<dbReference type="EMBL" id="QEAN01000014">
    <property type="protein sequence ID" value="TPX53603.1"/>
    <property type="molecule type" value="Genomic_DNA"/>
</dbReference>